<dbReference type="AlphaFoldDB" id="A0A0F9MTL7"/>
<sequence length="139" mass="15727">MALTEGWIIFDSGGGQEMKIHGKWKLKQKNPDVWIEHYSGGNFGFDIGSRLRTVSLKDLYFETQTDAETFLEYIDLLNDTLGGFKLELQTHSDNSKFKLNGGTSTTMMVLILDYSDVEKVPHGDTQLYKIASVRLEQAT</sequence>
<dbReference type="EMBL" id="LAZR01005116">
    <property type="protein sequence ID" value="KKN02727.1"/>
    <property type="molecule type" value="Genomic_DNA"/>
</dbReference>
<proteinExistence type="predicted"/>
<name>A0A0F9MTL7_9ZZZZ</name>
<gene>
    <name evidence="1" type="ORF">LCGC14_1114850</name>
</gene>
<evidence type="ECO:0000313" key="1">
    <source>
        <dbReference type="EMBL" id="KKN02727.1"/>
    </source>
</evidence>
<accession>A0A0F9MTL7</accession>
<reference evidence="1" key="1">
    <citation type="journal article" date="2015" name="Nature">
        <title>Complex archaea that bridge the gap between prokaryotes and eukaryotes.</title>
        <authorList>
            <person name="Spang A."/>
            <person name="Saw J.H."/>
            <person name="Jorgensen S.L."/>
            <person name="Zaremba-Niedzwiedzka K."/>
            <person name="Martijn J."/>
            <person name="Lind A.E."/>
            <person name="van Eijk R."/>
            <person name="Schleper C."/>
            <person name="Guy L."/>
            <person name="Ettema T.J."/>
        </authorList>
    </citation>
    <scope>NUCLEOTIDE SEQUENCE</scope>
</reference>
<organism evidence="1">
    <name type="scientific">marine sediment metagenome</name>
    <dbReference type="NCBI Taxonomy" id="412755"/>
    <lineage>
        <taxon>unclassified sequences</taxon>
        <taxon>metagenomes</taxon>
        <taxon>ecological metagenomes</taxon>
    </lineage>
</organism>
<protein>
    <submittedName>
        <fullName evidence="1">Uncharacterized protein</fullName>
    </submittedName>
</protein>
<comment type="caution">
    <text evidence="1">The sequence shown here is derived from an EMBL/GenBank/DDBJ whole genome shotgun (WGS) entry which is preliminary data.</text>
</comment>